<keyword evidence="1" id="KW-0812">Transmembrane</keyword>
<evidence type="ECO:0000256" key="1">
    <source>
        <dbReference type="SAM" id="Phobius"/>
    </source>
</evidence>
<reference evidence="2 3" key="1">
    <citation type="submission" date="2018-12" db="EMBL/GenBank/DDBJ databases">
        <authorList>
            <consortium name="Pathogen Informatics"/>
        </authorList>
    </citation>
    <scope>NUCLEOTIDE SEQUENCE [LARGE SCALE GENOMIC DNA]</scope>
    <source>
        <strain evidence="2 3">NCTC10951</strain>
    </source>
</reference>
<evidence type="ECO:0000313" key="3">
    <source>
        <dbReference type="Proteomes" id="UP000268658"/>
    </source>
</evidence>
<keyword evidence="1" id="KW-1133">Transmembrane helix</keyword>
<evidence type="ECO:0008006" key="4">
    <source>
        <dbReference type="Google" id="ProtNLM"/>
    </source>
</evidence>
<dbReference type="EMBL" id="LR134477">
    <property type="protein sequence ID" value="VEI15167.1"/>
    <property type="molecule type" value="Genomic_DNA"/>
</dbReference>
<proteinExistence type="predicted"/>
<dbReference type="Proteomes" id="UP000268658">
    <property type="component" value="Chromosome"/>
</dbReference>
<evidence type="ECO:0000313" key="2">
    <source>
        <dbReference type="EMBL" id="VEI15167.1"/>
    </source>
</evidence>
<organism evidence="2 3">
    <name type="scientific">Actinomyces viscosus</name>
    <dbReference type="NCBI Taxonomy" id="1656"/>
    <lineage>
        <taxon>Bacteria</taxon>
        <taxon>Bacillati</taxon>
        <taxon>Actinomycetota</taxon>
        <taxon>Actinomycetes</taxon>
        <taxon>Actinomycetales</taxon>
        <taxon>Actinomycetaceae</taxon>
        <taxon>Actinomyces</taxon>
    </lineage>
</organism>
<keyword evidence="1" id="KW-0472">Membrane</keyword>
<sequence length="71" mass="7295">MYAARSVPLGVLVAVVVWMTPLQPLTSLVLIAAATAQLGDALIGAVHRIPGMAVFPLIAAVCHLVGAAYLM</sequence>
<accession>A0A448PJU0</accession>
<name>A0A448PJU0_ACTVI</name>
<dbReference type="AlphaFoldDB" id="A0A448PJU0"/>
<feature type="transmembrane region" description="Helical" evidence="1">
    <location>
        <begin position="52"/>
        <end position="70"/>
    </location>
</feature>
<protein>
    <recommendedName>
        <fullName evidence="4">YhhN-like protein</fullName>
    </recommendedName>
</protein>
<gene>
    <name evidence="2" type="ORF">NCTC10951_01022</name>
</gene>
<dbReference type="KEGG" id="avc:NCTC10951_01022"/>